<dbReference type="InterPro" id="IPR010982">
    <property type="entry name" value="Lambda_DNA-bd_dom_sf"/>
</dbReference>
<gene>
    <name evidence="5" type="ORF">C3Y92_19695</name>
</gene>
<keyword evidence="2" id="KW-0238">DNA-binding</keyword>
<evidence type="ECO:0000313" key="6">
    <source>
        <dbReference type="Proteomes" id="UP000293296"/>
    </source>
</evidence>
<dbReference type="PANTHER" id="PTHR36511">
    <property type="entry name" value="MERR FAMILY BACTERIAL REGULATORY PROTEIN"/>
    <property type="match status" value="1"/>
</dbReference>
<evidence type="ECO:0000313" key="5">
    <source>
        <dbReference type="EMBL" id="QAZ69341.1"/>
    </source>
</evidence>
<dbReference type="InterPro" id="IPR052359">
    <property type="entry name" value="HTH-type_reg/antitoxin"/>
</dbReference>
<dbReference type="Pfam" id="PF01381">
    <property type="entry name" value="HTH_3"/>
    <property type="match status" value="1"/>
</dbReference>
<dbReference type="KEGG" id="dcb:C3Y92_19695"/>
<accession>A0A4P6HPV1</accession>
<evidence type="ECO:0000256" key="2">
    <source>
        <dbReference type="ARBA" id="ARBA00023125"/>
    </source>
</evidence>
<dbReference type="InterPro" id="IPR001387">
    <property type="entry name" value="Cro/C1-type_HTH"/>
</dbReference>
<dbReference type="EMBL" id="CP026538">
    <property type="protein sequence ID" value="QAZ69341.1"/>
    <property type="molecule type" value="Genomic_DNA"/>
</dbReference>
<sequence length="100" mass="10966">MSDILDAVQEMARGLHDAGGMDKTTLRQLEALCLPKARALSPEQIKAIREKTRMSRSVFAALLNVGPSTVEHWERGLKKPSGPSLRLLDVVDRKGVDALC</sequence>
<evidence type="ECO:0000256" key="1">
    <source>
        <dbReference type="ARBA" id="ARBA00023015"/>
    </source>
</evidence>
<protein>
    <submittedName>
        <fullName evidence="5">Transcriptional regulator</fullName>
    </submittedName>
</protein>
<dbReference type="OrthoDB" id="9799384at2"/>
<dbReference type="Proteomes" id="UP000293296">
    <property type="component" value="Chromosome"/>
</dbReference>
<dbReference type="PANTHER" id="PTHR36511:SF3">
    <property type="entry name" value="ANTITOXIN HIGA-2"/>
    <property type="match status" value="1"/>
</dbReference>
<dbReference type="PROSITE" id="PS50943">
    <property type="entry name" value="HTH_CROC1"/>
    <property type="match status" value="1"/>
</dbReference>
<reference evidence="5 6" key="1">
    <citation type="submission" date="2018-02" db="EMBL/GenBank/DDBJ databases">
        <title>Genome sequence of Desulfovibrio carbinolicus DSM 3852.</title>
        <authorList>
            <person name="Wilbanks E."/>
            <person name="Skennerton C.T."/>
            <person name="Orphan V.J."/>
        </authorList>
    </citation>
    <scope>NUCLEOTIDE SEQUENCE [LARGE SCALE GENOMIC DNA]</scope>
    <source>
        <strain evidence="5 6">DSM 3852</strain>
    </source>
</reference>
<keyword evidence="3" id="KW-0804">Transcription</keyword>
<dbReference type="SMART" id="SM00530">
    <property type="entry name" value="HTH_XRE"/>
    <property type="match status" value="1"/>
</dbReference>
<dbReference type="AlphaFoldDB" id="A0A4P6HPV1"/>
<keyword evidence="1" id="KW-0805">Transcription regulation</keyword>
<feature type="domain" description="HTH cro/C1-type" evidence="4">
    <location>
        <begin position="45"/>
        <end position="88"/>
    </location>
</feature>
<proteinExistence type="predicted"/>
<dbReference type="GO" id="GO:0003677">
    <property type="term" value="F:DNA binding"/>
    <property type="evidence" value="ECO:0007669"/>
    <property type="project" value="UniProtKB-KW"/>
</dbReference>
<name>A0A4P6HPV1_9BACT</name>
<keyword evidence="6" id="KW-1185">Reference proteome</keyword>
<organism evidence="5 6">
    <name type="scientific">Solidesulfovibrio carbinolicus</name>
    <dbReference type="NCBI Taxonomy" id="296842"/>
    <lineage>
        <taxon>Bacteria</taxon>
        <taxon>Pseudomonadati</taxon>
        <taxon>Thermodesulfobacteriota</taxon>
        <taxon>Desulfovibrionia</taxon>
        <taxon>Desulfovibrionales</taxon>
        <taxon>Desulfovibrionaceae</taxon>
        <taxon>Solidesulfovibrio</taxon>
    </lineage>
</organism>
<evidence type="ECO:0000256" key="3">
    <source>
        <dbReference type="ARBA" id="ARBA00023163"/>
    </source>
</evidence>
<dbReference type="SUPFAM" id="SSF47413">
    <property type="entry name" value="lambda repressor-like DNA-binding domains"/>
    <property type="match status" value="1"/>
</dbReference>
<evidence type="ECO:0000259" key="4">
    <source>
        <dbReference type="PROSITE" id="PS50943"/>
    </source>
</evidence>
<dbReference type="CDD" id="cd00093">
    <property type="entry name" value="HTH_XRE"/>
    <property type="match status" value="1"/>
</dbReference>
<dbReference type="Gene3D" id="1.10.260.40">
    <property type="entry name" value="lambda repressor-like DNA-binding domains"/>
    <property type="match status" value="1"/>
</dbReference>
<dbReference type="RefSeq" id="WP_129355638.1">
    <property type="nucleotide sequence ID" value="NZ_CP026538.1"/>
</dbReference>